<accession>A0ABV5BT60</accession>
<name>A0ABV5BT60_9LEPT</name>
<reference evidence="1 2" key="1">
    <citation type="submission" date="2024-09" db="EMBL/GenBank/DDBJ databases">
        <title>Taxonomic and Genotyping Characterization of Leptospira Strains isolated from Multiple Sources in Colombia highlights the importance of intermediate species.</title>
        <authorList>
            <person name="Torres Higuera L."/>
            <person name="Rojas Tapias D."/>
            <person name="Jimenez Velasquez S."/>
            <person name="Renjifo Ibanez C."/>
        </authorList>
    </citation>
    <scope>NUCLEOTIDE SEQUENCE [LARGE SCALE GENOMIC DNA]</scope>
    <source>
        <strain evidence="1 2">Lep080</strain>
    </source>
</reference>
<organism evidence="1 2">
    <name type="scientific">Leptospira wolffii</name>
    <dbReference type="NCBI Taxonomy" id="409998"/>
    <lineage>
        <taxon>Bacteria</taxon>
        <taxon>Pseudomonadati</taxon>
        <taxon>Spirochaetota</taxon>
        <taxon>Spirochaetia</taxon>
        <taxon>Leptospirales</taxon>
        <taxon>Leptospiraceae</taxon>
        <taxon>Leptospira</taxon>
    </lineage>
</organism>
<sequence>MKSYYLLILIFIIFLNQCADPEDGFSIDPEGMIQKEQIRKIKKEMSKAEILSLLEKTTGVD</sequence>
<proteinExistence type="predicted"/>
<protein>
    <recommendedName>
        <fullName evidence="3">Lipoprotein</fullName>
    </recommendedName>
</protein>
<dbReference type="RefSeq" id="WP_167883973.1">
    <property type="nucleotide sequence ID" value="NZ_JBHILI010000009.1"/>
</dbReference>
<evidence type="ECO:0000313" key="2">
    <source>
        <dbReference type="Proteomes" id="UP001580391"/>
    </source>
</evidence>
<keyword evidence="2" id="KW-1185">Reference proteome</keyword>
<dbReference type="EMBL" id="JBHILJ010000013">
    <property type="protein sequence ID" value="MFB5738355.1"/>
    <property type="molecule type" value="Genomic_DNA"/>
</dbReference>
<comment type="caution">
    <text evidence="1">The sequence shown here is derived from an EMBL/GenBank/DDBJ whole genome shotgun (WGS) entry which is preliminary data.</text>
</comment>
<evidence type="ECO:0008006" key="3">
    <source>
        <dbReference type="Google" id="ProtNLM"/>
    </source>
</evidence>
<evidence type="ECO:0000313" key="1">
    <source>
        <dbReference type="EMBL" id="MFB5738355.1"/>
    </source>
</evidence>
<dbReference type="Proteomes" id="UP001580391">
    <property type="component" value="Unassembled WGS sequence"/>
</dbReference>
<gene>
    <name evidence="1" type="ORF">ACE5IX_17695</name>
</gene>